<dbReference type="NCBIfam" id="TIGR01806">
    <property type="entry name" value="CM_mono2"/>
    <property type="match status" value="1"/>
</dbReference>
<dbReference type="Pfam" id="PF01817">
    <property type="entry name" value="CM_2"/>
    <property type="match status" value="1"/>
</dbReference>
<feature type="chain" id="PRO_5030027195" description="Chorismate mutase" evidence="6">
    <location>
        <begin position="22"/>
        <end position="182"/>
    </location>
</feature>
<feature type="signal peptide" evidence="6">
    <location>
        <begin position="1"/>
        <end position="21"/>
    </location>
</feature>
<comment type="function">
    <text evidence="5">Catalyzes the Claisen rearrangement of chorismate to prephenate.</text>
</comment>
<dbReference type="RefSeq" id="WP_070351114.1">
    <property type="nucleotide sequence ID" value="NZ_CP043474.1"/>
</dbReference>
<evidence type="ECO:0000256" key="5">
    <source>
        <dbReference type="PIRNR" id="PIRNR026640"/>
    </source>
</evidence>
<comment type="catalytic activity">
    <reaction evidence="5">
        <text>chorismate = prephenate</text>
        <dbReference type="Rhea" id="RHEA:13897"/>
        <dbReference type="ChEBI" id="CHEBI:29748"/>
        <dbReference type="ChEBI" id="CHEBI:29934"/>
        <dbReference type="EC" id="5.4.99.5"/>
    </reaction>
</comment>
<organism evidence="8 9">
    <name type="scientific">Mycolicibacterium grossiae</name>
    <dbReference type="NCBI Taxonomy" id="1552759"/>
    <lineage>
        <taxon>Bacteria</taxon>
        <taxon>Bacillati</taxon>
        <taxon>Actinomycetota</taxon>
        <taxon>Actinomycetes</taxon>
        <taxon>Mycobacteriales</taxon>
        <taxon>Mycobacteriaceae</taxon>
        <taxon>Mycolicibacterium</taxon>
    </lineage>
</organism>
<feature type="domain" description="Chorismate mutase" evidence="7">
    <location>
        <begin position="5"/>
        <end position="101"/>
    </location>
</feature>
<dbReference type="OrthoDB" id="3825510at2"/>
<dbReference type="PIRSF" id="PIRSF026640">
    <property type="entry name" value="Peripl_chor_mut"/>
    <property type="match status" value="1"/>
</dbReference>
<dbReference type="PANTHER" id="PTHR38041:SF2">
    <property type="entry name" value="SECRETED CHORISMATE MUTASE"/>
    <property type="match status" value="1"/>
</dbReference>
<sequence length="182" mass="19546">MRLTVVLLAVLSLALPPVAHADDRPPLYALVDAAAQRLGTADGVAAFKWLTGGSIEDAPRVRQVLDGVGDDARRRGLDEDYARTAFADQIHATEGVEYIRFGQWKFDPASAPTTAPDLAASRAAIDGFNRTMVAEMARQWPLLAGPGCRPALDEARAAVTRDRGLDPLYVDALGAATRSYCR</sequence>
<dbReference type="InterPro" id="IPR002701">
    <property type="entry name" value="CM_II_prokaryot"/>
</dbReference>
<dbReference type="InterPro" id="IPR036979">
    <property type="entry name" value="CM_dom_sf"/>
</dbReference>
<dbReference type="InterPro" id="IPR051331">
    <property type="entry name" value="Chorismate_mutase-related"/>
</dbReference>
<dbReference type="Gene3D" id="1.20.59.10">
    <property type="entry name" value="Chorismate mutase"/>
    <property type="match status" value="1"/>
</dbReference>
<dbReference type="Proteomes" id="UP000178953">
    <property type="component" value="Unassembled WGS sequence"/>
</dbReference>
<gene>
    <name evidence="8" type="ORF">BEL07_00280</name>
</gene>
<proteinExistence type="predicted"/>
<name>A0A1E8QAV6_9MYCO</name>
<evidence type="ECO:0000256" key="4">
    <source>
        <dbReference type="ARBA" id="ARBA00023235"/>
    </source>
</evidence>
<evidence type="ECO:0000313" key="9">
    <source>
        <dbReference type="Proteomes" id="UP000178953"/>
    </source>
</evidence>
<dbReference type="GO" id="GO:0046417">
    <property type="term" value="P:chorismate metabolic process"/>
    <property type="evidence" value="ECO:0007669"/>
    <property type="project" value="InterPro"/>
</dbReference>
<accession>A0A1E8QAV6</accession>
<keyword evidence="3 6" id="KW-0732">Signal</keyword>
<dbReference type="EC" id="5.4.99.5" evidence="2 5"/>
<dbReference type="GO" id="GO:0004106">
    <property type="term" value="F:chorismate mutase activity"/>
    <property type="evidence" value="ECO:0007669"/>
    <property type="project" value="UniProtKB-EC"/>
</dbReference>
<evidence type="ECO:0000313" key="8">
    <source>
        <dbReference type="EMBL" id="OFJ55688.1"/>
    </source>
</evidence>
<dbReference type="GO" id="GO:0009697">
    <property type="term" value="P:salicylic acid biosynthetic process"/>
    <property type="evidence" value="ECO:0007669"/>
    <property type="project" value="TreeGrafter"/>
</dbReference>
<evidence type="ECO:0000256" key="6">
    <source>
        <dbReference type="SAM" id="SignalP"/>
    </source>
</evidence>
<dbReference type="PROSITE" id="PS51168">
    <property type="entry name" value="CHORISMATE_MUT_2"/>
    <property type="match status" value="1"/>
</dbReference>
<protein>
    <recommendedName>
        <fullName evidence="2 5">Chorismate mutase</fullName>
        <ecNumber evidence="2 5">5.4.99.5</ecNumber>
    </recommendedName>
</protein>
<dbReference type="UniPathway" id="UPA00120">
    <property type="reaction ID" value="UER00203"/>
</dbReference>
<dbReference type="EMBL" id="MCHX01000001">
    <property type="protein sequence ID" value="OFJ55688.1"/>
    <property type="molecule type" value="Genomic_DNA"/>
</dbReference>
<dbReference type="InterPro" id="IPR036263">
    <property type="entry name" value="Chorismate_II_sf"/>
</dbReference>
<keyword evidence="4 5" id="KW-0413">Isomerase</keyword>
<dbReference type="AlphaFoldDB" id="A0A1E8QAV6"/>
<dbReference type="SMART" id="SM00830">
    <property type="entry name" value="CM_2"/>
    <property type="match status" value="1"/>
</dbReference>
<evidence type="ECO:0000259" key="7">
    <source>
        <dbReference type="PROSITE" id="PS51168"/>
    </source>
</evidence>
<dbReference type="SUPFAM" id="SSF48600">
    <property type="entry name" value="Chorismate mutase II"/>
    <property type="match status" value="1"/>
</dbReference>
<evidence type="ECO:0000256" key="3">
    <source>
        <dbReference type="ARBA" id="ARBA00022729"/>
    </source>
</evidence>
<dbReference type="InterPro" id="IPR008240">
    <property type="entry name" value="Chorismate_mutase_periplasmic"/>
</dbReference>
<dbReference type="NCBIfam" id="NF006741">
    <property type="entry name" value="PRK09269.1"/>
    <property type="match status" value="1"/>
</dbReference>
<keyword evidence="9" id="KW-1185">Reference proteome</keyword>
<evidence type="ECO:0000256" key="2">
    <source>
        <dbReference type="ARBA" id="ARBA00012404"/>
    </source>
</evidence>
<comment type="pathway">
    <text evidence="1 5">Metabolic intermediate biosynthesis; prephenate biosynthesis; prephenate from chorismate: step 1/1.</text>
</comment>
<comment type="caution">
    <text evidence="8">The sequence shown here is derived from an EMBL/GenBank/DDBJ whole genome shotgun (WGS) entry which is preliminary data.</text>
</comment>
<dbReference type="PANTHER" id="PTHR38041">
    <property type="entry name" value="CHORISMATE MUTASE"/>
    <property type="match status" value="1"/>
</dbReference>
<evidence type="ECO:0000256" key="1">
    <source>
        <dbReference type="ARBA" id="ARBA00004817"/>
    </source>
</evidence>
<reference evidence="8 9" key="1">
    <citation type="submission" date="2016-09" db="EMBL/GenBank/DDBJ databases">
        <title>genome sequence of Mycobacterium sp. 739 SCH.</title>
        <authorList>
            <person name="Greninger A.L."/>
            <person name="Qin X."/>
            <person name="Jerome K."/>
            <person name="Vora S."/>
            <person name="Quinn K."/>
        </authorList>
    </citation>
    <scope>NUCLEOTIDE SEQUENCE [LARGE SCALE GENOMIC DNA]</scope>
    <source>
        <strain evidence="8 9">SCH</strain>
    </source>
</reference>